<reference evidence="9" key="1">
    <citation type="submission" date="2025-08" db="UniProtKB">
        <authorList>
            <consortium name="RefSeq"/>
        </authorList>
    </citation>
    <scope>IDENTIFICATION</scope>
</reference>
<evidence type="ECO:0000256" key="6">
    <source>
        <dbReference type="ARBA" id="ARBA00023295"/>
    </source>
</evidence>
<name>A0A6P8F028_CLUHA</name>
<dbReference type="CDD" id="cd15482">
    <property type="entry name" value="Sialidase_non-viral"/>
    <property type="match status" value="1"/>
</dbReference>
<accession>A0A6P8F028</accession>
<evidence type="ECO:0000259" key="7">
    <source>
        <dbReference type="Pfam" id="PF13088"/>
    </source>
</evidence>
<dbReference type="RefSeq" id="XP_031421863.1">
    <property type="nucleotide sequence ID" value="XM_031566003.2"/>
</dbReference>
<keyword evidence="4" id="KW-0443">Lipid metabolism</keyword>
<organism evidence="8 9">
    <name type="scientific">Clupea harengus</name>
    <name type="common">Atlantic herring</name>
    <dbReference type="NCBI Taxonomy" id="7950"/>
    <lineage>
        <taxon>Eukaryota</taxon>
        <taxon>Metazoa</taxon>
        <taxon>Chordata</taxon>
        <taxon>Craniata</taxon>
        <taxon>Vertebrata</taxon>
        <taxon>Euteleostomi</taxon>
        <taxon>Actinopterygii</taxon>
        <taxon>Neopterygii</taxon>
        <taxon>Teleostei</taxon>
        <taxon>Clupei</taxon>
        <taxon>Clupeiformes</taxon>
        <taxon>Clupeoidei</taxon>
        <taxon>Clupeidae</taxon>
        <taxon>Clupea</taxon>
    </lineage>
</organism>
<dbReference type="SUPFAM" id="SSF50939">
    <property type="entry name" value="Sialidases"/>
    <property type="match status" value="1"/>
</dbReference>
<dbReference type="GO" id="GO:0006689">
    <property type="term" value="P:ganglioside catabolic process"/>
    <property type="evidence" value="ECO:0007669"/>
    <property type="project" value="TreeGrafter"/>
</dbReference>
<feature type="domain" description="Sialidase" evidence="7">
    <location>
        <begin position="161"/>
        <end position="467"/>
    </location>
</feature>
<dbReference type="InterPro" id="IPR026856">
    <property type="entry name" value="Sialidase_fam"/>
</dbReference>
<evidence type="ECO:0000256" key="5">
    <source>
        <dbReference type="ARBA" id="ARBA00023277"/>
    </source>
</evidence>
<keyword evidence="8" id="KW-1185">Reference proteome</keyword>
<dbReference type="Pfam" id="PF13088">
    <property type="entry name" value="BNR_2"/>
    <property type="match status" value="1"/>
</dbReference>
<dbReference type="Gene3D" id="2.120.10.10">
    <property type="match status" value="1"/>
</dbReference>
<dbReference type="OrthoDB" id="2739686at2759"/>
<gene>
    <name evidence="9" type="primary">neu4</name>
</gene>
<proteinExistence type="inferred from homology"/>
<evidence type="ECO:0000256" key="3">
    <source>
        <dbReference type="ARBA" id="ARBA00012733"/>
    </source>
</evidence>
<dbReference type="KEGG" id="char:105906771"/>
<dbReference type="GO" id="GO:0004308">
    <property type="term" value="F:exo-alpha-sialidase activity"/>
    <property type="evidence" value="ECO:0007669"/>
    <property type="project" value="UniProtKB-EC"/>
</dbReference>
<evidence type="ECO:0000256" key="4">
    <source>
        <dbReference type="ARBA" id="ARBA00022963"/>
    </source>
</evidence>
<dbReference type="InterPro" id="IPR036278">
    <property type="entry name" value="Sialidase_sf"/>
</dbReference>
<sequence length="543" mass="60801">MGNILLWEFCVFSELSFQLLSYHSNIGRNTHTHTQFFYSLSHCVLESTLKPLIILTEGHQIQTPVGGEASGCTQSWHLRSISQSFLQSQLSNNMRGSQSYFPARTVLFRKEASGVTYRVPALIYLPSSSSFLVFCEERLSPADAQANLLVMRKGKFYRNYVEWNDMRVLATAHLQGHRSMNPCPVYDEFTGTLFLFFIAVLGHTSEAYQLVTGKNVTRLCYVSSNDHGDTWSPVTDLTKRVIGDTIKEWATFALGPGHGIQLKSGRLLVPAYAYHIDCKECLGRVCLTTPHSFCFHSDTHGLVWRFGEAVPGPESVECQMVSVDEEDGSNILYCNARSPLGCRVQSLSLDDGAVFQDGQLVQKLVEPRNGCHGSIIGFPAPLQLLQEARDTRLRHWTSLLTSSSPSASVSNHEQNFLTPTWVVYSHPTWPNARRDLGVFLSLFPRDPDSWSGPWVIYEGPSAYSDLAYLELPSPGVPPVTAFACLFENGTRTAYDEISFSIFTLYELIDNLPPNKCQLTEPSSKLQKTSKRKRWKSCSLCCVS</sequence>
<evidence type="ECO:0000313" key="9">
    <source>
        <dbReference type="RefSeq" id="XP_031421863.1"/>
    </source>
</evidence>
<dbReference type="PANTHER" id="PTHR10628">
    <property type="entry name" value="SIALIDASE"/>
    <property type="match status" value="1"/>
</dbReference>
<evidence type="ECO:0000256" key="1">
    <source>
        <dbReference type="ARBA" id="ARBA00000427"/>
    </source>
</evidence>
<dbReference type="GO" id="GO:0005737">
    <property type="term" value="C:cytoplasm"/>
    <property type="evidence" value="ECO:0007669"/>
    <property type="project" value="TreeGrafter"/>
</dbReference>
<dbReference type="PANTHER" id="PTHR10628:SF22">
    <property type="entry name" value="SIALIDASE-4"/>
    <property type="match status" value="1"/>
</dbReference>
<evidence type="ECO:0000256" key="2">
    <source>
        <dbReference type="ARBA" id="ARBA00009348"/>
    </source>
</evidence>
<keyword evidence="6" id="KW-0378">Hydrolase</keyword>
<dbReference type="InterPro" id="IPR011040">
    <property type="entry name" value="Sialidase"/>
</dbReference>
<comment type="catalytic activity">
    <reaction evidence="1">
        <text>Hydrolysis of alpha-(2-&gt;3)-, alpha-(2-&gt;6)-, alpha-(2-&gt;8)- glycosidic linkages of terminal sialic acid residues in oligosaccharides, glycoproteins, glycolipids, colominic acid and synthetic substrates.</text>
        <dbReference type="EC" id="3.2.1.18"/>
    </reaction>
</comment>
<dbReference type="GeneID" id="105906771"/>
<protein>
    <recommendedName>
        <fullName evidence="3">exo-alpha-sialidase</fullName>
        <ecNumber evidence="3">3.2.1.18</ecNumber>
    </recommendedName>
</protein>
<dbReference type="GO" id="GO:0009313">
    <property type="term" value="P:oligosaccharide catabolic process"/>
    <property type="evidence" value="ECO:0007669"/>
    <property type="project" value="TreeGrafter"/>
</dbReference>
<dbReference type="EC" id="3.2.1.18" evidence="3"/>
<keyword evidence="5" id="KW-0119">Carbohydrate metabolism</keyword>
<dbReference type="CTD" id="129807"/>
<dbReference type="AlphaFoldDB" id="A0A6P8F028"/>
<dbReference type="GO" id="GO:0016020">
    <property type="term" value="C:membrane"/>
    <property type="evidence" value="ECO:0007669"/>
    <property type="project" value="TreeGrafter"/>
</dbReference>
<comment type="similarity">
    <text evidence="2">Belongs to the glycosyl hydrolase 33 family.</text>
</comment>
<keyword evidence="6" id="KW-0326">Glycosidase</keyword>
<dbReference type="Proteomes" id="UP000515152">
    <property type="component" value="Chromosome 4"/>
</dbReference>
<evidence type="ECO:0000313" key="8">
    <source>
        <dbReference type="Proteomes" id="UP000515152"/>
    </source>
</evidence>
<keyword evidence="4" id="KW-0442">Lipid degradation</keyword>